<dbReference type="InterPro" id="IPR029410">
    <property type="entry name" value="CAP_assoc"/>
</dbReference>
<dbReference type="EMBL" id="PXZH01000006">
    <property type="protein sequence ID" value="RST88699.1"/>
    <property type="molecule type" value="Genomic_DNA"/>
</dbReference>
<evidence type="ECO:0000259" key="1">
    <source>
        <dbReference type="Pfam" id="PF14504"/>
    </source>
</evidence>
<feature type="domain" description="CAP-associated" evidence="1">
    <location>
        <begin position="68"/>
        <end position="206"/>
    </location>
</feature>
<keyword evidence="3" id="KW-1185">Reference proteome</keyword>
<evidence type="ECO:0000313" key="2">
    <source>
        <dbReference type="EMBL" id="RST88699.1"/>
    </source>
</evidence>
<dbReference type="Gene3D" id="3.40.33.10">
    <property type="entry name" value="CAP"/>
    <property type="match status" value="1"/>
</dbReference>
<name>A0A429Z4U2_9ENTE</name>
<comment type="caution">
    <text evidence="2">The sequence shown here is derived from an EMBL/GenBank/DDBJ whole genome shotgun (WGS) entry which is preliminary data.</text>
</comment>
<dbReference type="AlphaFoldDB" id="A0A429Z4U2"/>
<accession>A0A429Z4U2</accession>
<evidence type="ECO:0000313" key="3">
    <source>
        <dbReference type="Proteomes" id="UP000277864"/>
    </source>
</evidence>
<reference evidence="2 3" key="1">
    <citation type="submission" date="2018-03" db="EMBL/GenBank/DDBJ databases">
        <authorList>
            <person name="Gulvik C.A."/>
        </authorList>
    </citation>
    <scope>NUCLEOTIDE SEQUENCE [LARGE SCALE GENOMIC DNA]</scope>
    <source>
        <strain evidence="2 3">JCM 31581</strain>
    </source>
</reference>
<sequence>MKRLRDFLIVFALLLVVAYAQPVVSPSFFSPKINQEQNPADSKPKNKRPKKIDYEKIPTVGLASFIHQDPQELTKEYGEPLEIQTTSLGYDWWILGEDEKDYMQVAVRNHKVQSIFVLGKEVDTSPFRLGMSVSQVLEIGSVSPDFKIDNENTAVSFELSEKDMNHRPLLAFDNGSFAMLHFSQKTNRLIGIRYLDKETLLRLMPYQLNEEDLEAKKATDKIDWETVDNNNERQFLSIFNILKEKDQSAYYSLNKQLDEKAEQVLTSFLANPEQVLKNKNHLINWEHAKTRLDYSAPFYLTNEEFKRLLALGNLSSDSVHGIIYTPAYDVPMMIMNWYSEGVYRQQFSHKKERDMGIYFYEDVGLFLFGNHEGKVPTVNETEGSDSR</sequence>
<dbReference type="RefSeq" id="WP_125943792.1">
    <property type="nucleotide sequence ID" value="NZ_PXZH01000006.1"/>
</dbReference>
<organism evidence="2 3">
    <name type="scientific">Vagococcus humatus</name>
    <dbReference type="NCBI Taxonomy" id="1889241"/>
    <lineage>
        <taxon>Bacteria</taxon>
        <taxon>Bacillati</taxon>
        <taxon>Bacillota</taxon>
        <taxon>Bacilli</taxon>
        <taxon>Lactobacillales</taxon>
        <taxon>Enterococcaceae</taxon>
        <taxon>Vagococcus</taxon>
    </lineage>
</organism>
<dbReference type="InterPro" id="IPR035940">
    <property type="entry name" value="CAP_sf"/>
</dbReference>
<dbReference type="OrthoDB" id="9783944at2"/>
<dbReference type="Proteomes" id="UP000277864">
    <property type="component" value="Unassembled WGS sequence"/>
</dbReference>
<proteinExistence type="predicted"/>
<dbReference type="Pfam" id="PF14504">
    <property type="entry name" value="CAP_assoc_N"/>
    <property type="match status" value="1"/>
</dbReference>
<gene>
    <name evidence="2" type="ORF">C7P63_08830</name>
</gene>
<protein>
    <recommendedName>
        <fullName evidence="1">CAP-associated domain-containing protein</fullName>
    </recommendedName>
</protein>